<reference evidence="15" key="1">
    <citation type="journal article" date="2024" name="IScience">
        <title>Strigolactones Initiate the Formation of Haustorium-like Structures in Castilleja.</title>
        <authorList>
            <person name="Buerger M."/>
            <person name="Peterson D."/>
            <person name="Chory J."/>
        </authorList>
    </citation>
    <scope>NUCLEOTIDE SEQUENCE [LARGE SCALE GENOMIC DNA]</scope>
</reference>
<keyword evidence="7 11" id="KW-0863">Zinc-finger</keyword>
<evidence type="ECO:0000256" key="10">
    <source>
        <dbReference type="ARBA" id="ARBA00024004"/>
    </source>
</evidence>
<dbReference type="GO" id="GO:0061630">
    <property type="term" value="F:ubiquitin protein ligase activity"/>
    <property type="evidence" value="ECO:0007669"/>
    <property type="project" value="UniProtKB-EC"/>
</dbReference>
<dbReference type="Pfam" id="PF21362">
    <property type="entry name" value="Sina_RING"/>
    <property type="match status" value="1"/>
</dbReference>
<evidence type="ECO:0000256" key="5">
    <source>
        <dbReference type="ARBA" id="ARBA00022679"/>
    </source>
</evidence>
<accession>A0ABD3DH71</accession>
<feature type="region of interest" description="Disordered" evidence="12">
    <location>
        <begin position="102"/>
        <end position="148"/>
    </location>
</feature>
<evidence type="ECO:0000259" key="13">
    <source>
        <dbReference type="PROSITE" id="PS51081"/>
    </source>
</evidence>
<dbReference type="InterPro" id="IPR013010">
    <property type="entry name" value="Znf_SIAH"/>
</dbReference>
<evidence type="ECO:0000256" key="4">
    <source>
        <dbReference type="ARBA" id="ARBA00012483"/>
    </source>
</evidence>
<feature type="compositionally biased region" description="Low complexity" evidence="12">
    <location>
        <begin position="40"/>
        <end position="63"/>
    </location>
</feature>
<evidence type="ECO:0000256" key="9">
    <source>
        <dbReference type="ARBA" id="ARBA00022833"/>
    </source>
</evidence>
<protein>
    <recommendedName>
        <fullName evidence="4">RING-type E3 ubiquitin transferase</fullName>
        <ecNumber evidence="4">2.3.2.27</ecNumber>
    </recommendedName>
</protein>
<organism evidence="14 15">
    <name type="scientific">Castilleja foliolosa</name>
    <dbReference type="NCBI Taxonomy" id="1961234"/>
    <lineage>
        <taxon>Eukaryota</taxon>
        <taxon>Viridiplantae</taxon>
        <taxon>Streptophyta</taxon>
        <taxon>Embryophyta</taxon>
        <taxon>Tracheophyta</taxon>
        <taxon>Spermatophyta</taxon>
        <taxon>Magnoliopsida</taxon>
        <taxon>eudicotyledons</taxon>
        <taxon>Gunneridae</taxon>
        <taxon>Pentapetalae</taxon>
        <taxon>asterids</taxon>
        <taxon>lamiids</taxon>
        <taxon>Lamiales</taxon>
        <taxon>Orobanchaceae</taxon>
        <taxon>Pedicularideae</taxon>
        <taxon>Castillejinae</taxon>
        <taxon>Castilleja</taxon>
    </lineage>
</organism>
<dbReference type="InterPro" id="IPR049548">
    <property type="entry name" value="Sina-like_RING"/>
</dbReference>
<evidence type="ECO:0000256" key="2">
    <source>
        <dbReference type="ARBA" id="ARBA00004906"/>
    </source>
</evidence>
<dbReference type="InterPro" id="IPR013083">
    <property type="entry name" value="Znf_RING/FYVE/PHD"/>
</dbReference>
<evidence type="ECO:0000256" key="12">
    <source>
        <dbReference type="SAM" id="MobiDB-lite"/>
    </source>
</evidence>
<dbReference type="EMBL" id="JAVIJP010000017">
    <property type="protein sequence ID" value="KAL3640404.1"/>
    <property type="molecule type" value="Genomic_DNA"/>
</dbReference>
<comment type="catalytic activity">
    <reaction evidence="1">
        <text>S-ubiquitinyl-[E2 ubiquitin-conjugating enzyme]-L-cysteine + [acceptor protein]-L-lysine = [E2 ubiquitin-conjugating enzyme]-L-cysteine + N(6)-ubiquitinyl-[acceptor protein]-L-lysine.</text>
        <dbReference type="EC" id="2.3.2.27"/>
    </reaction>
</comment>
<keyword evidence="5" id="KW-0808">Transferase</keyword>
<evidence type="ECO:0000256" key="3">
    <source>
        <dbReference type="ARBA" id="ARBA00009119"/>
    </source>
</evidence>
<dbReference type="Gene3D" id="3.30.40.10">
    <property type="entry name" value="Zinc/RING finger domain, C3HC4 (zinc finger)"/>
    <property type="match status" value="1"/>
</dbReference>
<keyword evidence="15" id="KW-1185">Reference proteome</keyword>
<dbReference type="PROSITE" id="PS51081">
    <property type="entry name" value="ZF_SIAH"/>
    <property type="match status" value="1"/>
</dbReference>
<keyword evidence="8" id="KW-0833">Ubl conjugation pathway</keyword>
<dbReference type="Pfam" id="PF21361">
    <property type="entry name" value="Sina_ZnF"/>
    <property type="match status" value="1"/>
</dbReference>
<evidence type="ECO:0000313" key="14">
    <source>
        <dbReference type="EMBL" id="KAL3640404.1"/>
    </source>
</evidence>
<feature type="compositionally biased region" description="Acidic residues" evidence="12">
    <location>
        <begin position="102"/>
        <end position="120"/>
    </location>
</feature>
<gene>
    <name evidence="14" type="ORF">CASFOL_015372</name>
</gene>
<evidence type="ECO:0000256" key="1">
    <source>
        <dbReference type="ARBA" id="ARBA00000900"/>
    </source>
</evidence>
<evidence type="ECO:0000256" key="7">
    <source>
        <dbReference type="ARBA" id="ARBA00022771"/>
    </source>
</evidence>
<dbReference type="GO" id="GO:0008270">
    <property type="term" value="F:zinc ion binding"/>
    <property type="evidence" value="ECO:0007669"/>
    <property type="project" value="UniProtKB-KW"/>
</dbReference>
<comment type="function">
    <text evidence="10">E3 ubiquitin-protein ligase that mediates ubiquitination and subsequent proteasomal degradation of target proteins. E3 ubiquitin ligases accept ubiquitin from an E2 ubiquitin-conjugating enzyme in the form of a thioester and then directly transfers the ubiquitin to targeted substrates. It probably triggers the ubiquitin-mediated degradation of different substrates.</text>
</comment>
<feature type="compositionally biased region" description="Polar residues" evidence="12">
    <location>
        <begin position="124"/>
        <end position="138"/>
    </location>
</feature>
<dbReference type="AlphaFoldDB" id="A0ABD3DH71"/>
<keyword evidence="6" id="KW-0479">Metal-binding</keyword>
<sequence>MAKFSVERDEDENEEGPSNNRPLPKKPRTSFDPTLKRPTYYTSKNSAKYAASKAVDAASTSATPSVPLVREPRLDKRSIIEEDDGFDFFGIGSMFGHFEEEDDFATEESEDEDDEEEEIAGTETVANSSPHRNSTGTESAERRSDAPPPFSFSLADPDVLDCTICFVPLRPPVYQCENGHIACASCCSNMKNKCAVCSMPIGYNRCRAIENVIESIRISCPNMRYGCKKLLTYNKKLDHEKTCNYSPCSCPYPGCAYIGRSISLYSHFYTQHTDSSMRFHFDFAFSVMFSNNQKYTFLQARDGRTLFVLNRCIEPRGSFINVVCIASALSKTKFLYEISAKDGVSSMNLKTVAEVTPQWNGLPPDKKYLFVPKDFVSDGELKLELTIRKLPETRRV</sequence>
<name>A0ABD3DH71_9LAMI</name>
<keyword evidence="9" id="KW-0862">Zinc</keyword>
<dbReference type="EC" id="2.3.2.27" evidence="4"/>
<evidence type="ECO:0000256" key="8">
    <source>
        <dbReference type="ARBA" id="ARBA00022786"/>
    </source>
</evidence>
<evidence type="ECO:0000256" key="6">
    <source>
        <dbReference type="ARBA" id="ARBA00022723"/>
    </source>
</evidence>
<evidence type="ECO:0000313" key="15">
    <source>
        <dbReference type="Proteomes" id="UP001632038"/>
    </source>
</evidence>
<dbReference type="CDD" id="cd16571">
    <property type="entry name" value="RING-HC_SIAHs"/>
    <property type="match status" value="1"/>
</dbReference>
<evidence type="ECO:0000256" key="11">
    <source>
        <dbReference type="PROSITE-ProRule" id="PRU00455"/>
    </source>
</evidence>
<dbReference type="PANTHER" id="PTHR46632:SF16">
    <property type="entry name" value="E3 UBIQUITIN-PROTEIN LIGASE SINA-LIKE 10"/>
    <property type="match status" value="1"/>
</dbReference>
<dbReference type="PANTHER" id="PTHR46632">
    <property type="entry name" value="E3 UBIQUITIN-PROTEIN LIGASE SINA-LIKE 4"/>
    <property type="match status" value="1"/>
</dbReference>
<feature type="domain" description="SIAH-type" evidence="13">
    <location>
        <begin position="215"/>
        <end position="273"/>
    </location>
</feature>
<dbReference type="Proteomes" id="UP001632038">
    <property type="component" value="Unassembled WGS sequence"/>
</dbReference>
<proteinExistence type="inferred from homology"/>
<comment type="caution">
    <text evidence="14">The sequence shown here is derived from an EMBL/GenBank/DDBJ whole genome shotgun (WGS) entry which is preliminary data.</text>
</comment>
<comment type="similarity">
    <text evidence="3">Belongs to the SINA (Seven in absentia) family.</text>
</comment>
<feature type="region of interest" description="Disordered" evidence="12">
    <location>
        <begin position="1"/>
        <end position="72"/>
    </location>
</feature>
<dbReference type="SUPFAM" id="SSF49599">
    <property type="entry name" value="TRAF domain-like"/>
    <property type="match status" value="1"/>
</dbReference>
<comment type="pathway">
    <text evidence="2">Protein modification; protein ubiquitination.</text>
</comment>
<dbReference type="InterPro" id="IPR044286">
    <property type="entry name" value="SINL_plant"/>
</dbReference>